<reference evidence="1 3" key="1">
    <citation type="journal article" date="2008" name="Science">
        <title>The Physcomitrella genome reveals evolutionary insights into the conquest of land by plants.</title>
        <authorList>
            <person name="Rensing S."/>
            <person name="Lang D."/>
            <person name="Zimmer A."/>
            <person name="Terry A."/>
            <person name="Salamov A."/>
            <person name="Shapiro H."/>
            <person name="Nishiyama T."/>
            <person name="Perroud P.-F."/>
            <person name="Lindquist E."/>
            <person name="Kamisugi Y."/>
            <person name="Tanahashi T."/>
            <person name="Sakakibara K."/>
            <person name="Fujita T."/>
            <person name="Oishi K."/>
            <person name="Shin-I T."/>
            <person name="Kuroki Y."/>
            <person name="Toyoda A."/>
            <person name="Suzuki Y."/>
            <person name="Hashimoto A."/>
            <person name="Yamaguchi K."/>
            <person name="Sugano A."/>
            <person name="Kohara Y."/>
            <person name="Fujiyama A."/>
            <person name="Anterola A."/>
            <person name="Aoki S."/>
            <person name="Ashton N."/>
            <person name="Barbazuk W.B."/>
            <person name="Barker E."/>
            <person name="Bennetzen J."/>
            <person name="Bezanilla M."/>
            <person name="Blankenship R."/>
            <person name="Cho S.H."/>
            <person name="Dutcher S."/>
            <person name="Estelle M."/>
            <person name="Fawcett J.A."/>
            <person name="Gundlach H."/>
            <person name="Hanada K."/>
            <person name="Heyl A."/>
            <person name="Hicks K.A."/>
            <person name="Hugh J."/>
            <person name="Lohr M."/>
            <person name="Mayer K."/>
            <person name="Melkozernov A."/>
            <person name="Murata T."/>
            <person name="Nelson D."/>
            <person name="Pils B."/>
            <person name="Prigge M."/>
            <person name="Reiss B."/>
            <person name="Renner T."/>
            <person name="Rombauts S."/>
            <person name="Rushton P."/>
            <person name="Sanderfoot A."/>
            <person name="Schween G."/>
            <person name="Shiu S.-H."/>
            <person name="Stueber K."/>
            <person name="Theodoulou F.L."/>
            <person name="Tu H."/>
            <person name="Van de Peer Y."/>
            <person name="Verrier P.J."/>
            <person name="Waters E."/>
            <person name="Wood A."/>
            <person name="Yang L."/>
            <person name="Cove D."/>
            <person name="Cuming A."/>
            <person name="Hasebe M."/>
            <person name="Lucas S."/>
            <person name="Mishler D.B."/>
            <person name="Reski R."/>
            <person name="Grigoriev I."/>
            <person name="Quatrano R.S."/>
            <person name="Boore J.L."/>
        </authorList>
    </citation>
    <scope>NUCLEOTIDE SEQUENCE [LARGE SCALE GENOMIC DNA]</scope>
    <source>
        <strain evidence="2 3">cv. Gransden 2004</strain>
    </source>
</reference>
<reference evidence="2" key="3">
    <citation type="submission" date="2020-12" db="UniProtKB">
        <authorList>
            <consortium name="EnsemblPlants"/>
        </authorList>
    </citation>
    <scope>IDENTIFICATION</scope>
</reference>
<protein>
    <submittedName>
        <fullName evidence="1 2">Uncharacterized protein</fullName>
    </submittedName>
</protein>
<dbReference type="Proteomes" id="UP000006727">
    <property type="component" value="Chromosome 2"/>
</dbReference>
<organism evidence="1">
    <name type="scientific">Physcomitrium patens</name>
    <name type="common">Spreading-leaved earth moss</name>
    <name type="synonym">Physcomitrella patens</name>
    <dbReference type="NCBI Taxonomy" id="3218"/>
    <lineage>
        <taxon>Eukaryota</taxon>
        <taxon>Viridiplantae</taxon>
        <taxon>Streptophyta</taxon>
        <taxon>Embryophyta</taxon>
        <taxon>Bryophyta</taxon>
        <taxon>Bryophytina</taxon>
        <taxon>Bryopsida</taxon>
        <taxon>Funariidae</taxon>
        <taxon>Funariales</taxon>
        <taxon>Funariaceae</taxon>
        <taxon>Physcomitrium</taxon>
    </lineage>
</organism>
<proteinExistence type="predicted"/>
<dbReference type="EnsemblPlants" id="Pp3c2_30459V3.1">
    <property type="protein sequence ID" value="PAC:32935794.CDS.1"/>
    <property type="gene ID" value="Pp3c2_30459"/>
</dbReference>
<name>A0A2K1L3P8_PHYPA</name>
<dbReference type="InParanoid" id="A0A2K1L3P8"/>
<evidence type="ECO:0000313" key="1">
    <source>
        <dbReference type="EMBL" id="PNR60641.1"/>
    </source>
</evidence>
<dbReference type="AlphaFoldDB" id="A0A2K1L3P8"/>
<evidence type="ECO:0000313" key="3">
    <source>
        <dbReference type="Proteomes" id="UP000006727"/>
    </source>
</evidence>
<dbReference type="Gramene" id="Pp3c2_30459V3.1">
    <property type="protein sequence ID" value="PAC:32935794.CDS.1"/>
    <property type="gene ID" value="Pp3c2_30459"/>
</dbReference>
<keyword evidence="3" id="KW-1185">Reference proteome</keyword>
<evidence type="ECO:0000313" key="2">
    <source>
        <dbReference type="EnsemblPlants" id="PAC:32935794.CDS.1"/>
    </source>
</evidence>
<accession>A0A2K1L3P8</accession>
<gene>
    <name evidence="1" type="ORF">PHYPA_003434</name>
</gene>
<reference evidence="1 3" key="2">
    <citation type="journal article" date="2018" name="Plant J.">
        <title>The Physcomitrella patens chromosome-scale assembly reveals moss genome structure and evolution.</title>
        <authorList>
            <person name="Lang D."/>
            <person name="Ullrich K.K."/>
            <person name="Murat F."/>
            <person name="Fuchs J."/>
            <person name="Jenkins J."/>
            <person name="Haas F.B."/>
            <person name="Piednoel M."/>
            <person name="Gundlach H."/>
            <person name="Van Bel M."/>
            <person name="Meyberg R."/>
            <person name="Vives C."/>
            <person name="Morata J."/>
            <person name="Symeonidi A."/>
            <person name="Hiss M."/>
            <person name="Muchero W."/>
            <person name="Kamisugi Y."/>
            <person name="Saleh O."/>
            <person name="Blanc G."/>
            <person name="Decker E.L."/>
            <person name="van Gessel N."/>
            <person name="Grimwood J."/>
            <person name="Hayes R.D."/>
            <person name="Graham S.W."/>
            <person name="Gunter L.E."/>
            <person name="McDaniel S.F."/>
            <person name="Hoernstein S.N.W."/>
            <person name="Larsson A."/>
            <person name="Li F.W."/>
            <person name="Perroud P.F."/>
            <person name="Phillips J."/>
            <person name="Ranjan P."/>
            <person name="Rokshar D.S."/>
            <person name="Rothfels C.J."/>
            <person name="Schneider L."/>
            <person name="Shu S."/>
            <person name="Stevenson D.W."/>
            <person name="Thummler F."/>
            <person name="Tillich M."/>
            <person name="Villarreal Aguilar J.C."/>
            <person name="Widiez T."/>
            <person name="Wong G.K."/>
            <person name="Wymore A."/>
            <person name="Zhang Y."/>
            <person name="Zimmer A.D."/>
            <person name="Quatrano R.S."/>
            <person name="Mayer K.F.X."/>
            <person name="Goodstein D."/>
            <person name="Casacuberta J.M."/>
            <person name="Vandepoele K."/>
            <person name="Reski R."/>
            <person name="Cuming A.C."/>
            <person name="Tuskan G.A."/>
            <person name="Maumus F."/>
            <person name="Salse J."/>
            <person name="Schmutz J."/>
            <person name="Rensing S.A."/>
        </authorList>
    </citation>
    <scope>NUCLEOTIDE SEQUENCE [LARGE SCALE GENOMIC DNA]</scope>
    <source>
        <strain evidence="2 3">cv. Gransden 2004</strain>
    </source>
</reference>
<dbReference type="EMBL" id="ABEU02000002">
    <property type="protein sequence ID" value="PNR60641.1"/>
    <property type="molecule type" value="Genomic_DNA"/>
</dbReference>
<sequence length="78" mass="8787">MCCVQDCHPPGVLNLSAPMDDEIMRCSEESATHSIPHLPQLDVTNRNQFVTSFSFQHIRKSLKLILRCFTEASTCLHG</sequence>